<organism evidence="2">
    <name type="scientific">Picea glauca</name>
    <name type="common">White spruce</name>
    <name type="synonym">Pinus glauca</name>
    <dbReference type="NCBI Taxonomy" id="3330"/>
    <lineage>
        <taxon>Eukaryota</taxon>
        <taxon>Viridiplantae</taxon>
        <taxon>Streptophyta</taxon>
        <taxon>Embryophyta</taxon>
        <taxon>Tracheophyta</taxon>
        <taxon>Spermatophyta</taxon>
        <taxon>Pinopsida</taxon>
        <taxon>Pinidae</taxon>
        <taxon>Conifers I</taxon>
        <taxon>Pinales</taxon>
        <taxon>Pinaceae</taxon>
        <taxon>Picea</taxon>
    </lineage>
</organism>
<sequence>MFHRTYLFLWWEKVYLDLDLSMLGSVFHLYLIIVFYQLDHDIVSRGTRPIQFRRIPPIGCIYWLVV</sequence>
<keyword evidence="1" id="KW-0472">Membrane</keyword>
<keyword evidence="1" id="KW-0812">Transmembrane</keyword>
<evidence type="ECO:0000256" key="1">
    <source>
        <dbReference type="SAM" id="Phobius"/>
    </source>
</evidence>
<geneLocation type="mitochondrion" evidence="2"/>
<feature type="transmembrane region" description="Helical" evidence="1">
    <location>
        <begin position="20"/>
        <end position="38"/>
    </location>
</feature>
<keyword evidence="2" id="KW-0496">Mitochondrion</keyword>
<keyword evidence="1" id="KW-1133">Transmembrane helix</keyword>
<reference evidence="2" key="1">
    <citation type="journal article" date="2015" name="Genome Biol. Evol.">
        <title>Organellar Genomes of White Spruce (Picea glauca): Assembly and Annotation.</title>
        <authorList>
            <person name="Jackman S.D."/>
            <person name="Warren R.L."/>
            <person name="Gibb E.A."/>
            <person name="Vandervalk B.P."/>
            <person name="Mohamadi H."/>
            <person name="Chu J."/>
            <person name="Raymond A."/>
            <person name="Pleasance S."/>
            <person name="Coope R."/>
            <person name="Wildung M.R."/>
            <person name="Ritland C.E."/>
            <person name="Bousquet J."/>
            <person name="Jones S.J."/>
            <person name="Bohlmann J."/>
            <person name="Birol I."/>
        </authorList>
    </citation>
    <scope>NUCLEOTIDE SEQUENCE [LARGE SCALE GENOMIC DNA]</scope>
    <source>
        <tissue evidence="2">Flushing bud</tissue>
    </source>
</reference>
<evidence type="ECO:0000313" key="2">
    <source>
        <dbReference type="EMBL" id="KUM50167.1"/>
    </source>
</evidence>
<proteinExistence type="predicted"/>
<gene>
    <name evidence="2" type="ORF">ABT39_MTgene10</name>
</gene>
<name>A0A117NIL5_PICGL</name>
<comment type="caution">
    <text evidence="2">The sequence shown here is derived from an EMBL/GenBank/DDBJ whole genome shotgun (WGS) entry which is preliminary data.</text>
</comment>
<dbReference type="EMBL" id="LKAM01000001">
    <property type="protein sequence ID" value="KUM50167.1"/>
    <property type="molecule type" value="Genomic_DNA"/>
</dbReference>
<protein>
    <submittedName>
        <fullName evidence="2">Uncharacterized protein</fullName>
    </submittedName>
</protein>
<dbReference type="AlphaFoldDB" id="A0A117NIL5"/>
<accession>A0A117NIL5</accession>